<feature type="region of interest" description="Disordered" evidence="1">
    <location>
        <begin position="99"/>
        <end position="118"/>
    </location>
</feature>
<organism evidence="2">
    <name type="scientific">marine sediment metagenome</name>
    <dbReference type="NCBI Taxonomy" id="412755"/>
    <lineage>
        <taxon>unclassified sequences</taxon>
        <taxon>metagenomes</taxon>
        <taxon>ecological metagenomes</taxon>
    </lineage>
</organism>
<accession>A0A0F9AW71</accession>
<dbReference type="AlphaFoldDB" id="A0A0F9AW71"/>
<comment type="caution">
    <text evidence="2">The sequence shown here is derived from an EMBL/GenBank/DDBJ whole genome shotgun (WGS) entry which is preliminary data.</text>
</comment>
<feature type="non-terminal residue" evidence="2">
    <location>
        <position position="362"/>
    </location>
</feature>
<evidence type="ECO:0000256" key="1">
    <source>
        <dbReference type="SAM" id="MobiDB-lite"/>
    </source>
</evidence>
<dbReference type="EMBL" id="LAZR01043957">
    <property type="protein sequence ID" value="KKL05832.1"/>
    <property type="molecule type" value="Genomic_DNA"/>
</dbReference>
<name>A0A0F9AW71_9ZZZZ</name>
<proteinExistence type="predicted"/>
<feature type="compositionally biased region" description="Polar residues" evidence="1">
    <location>
        <begin position="57"/>
        <end position="68"/>
    </location>
</feature>
<protein>
    <submittedName>
        <fullName evidence="2">Uncharacterized protein</fullName>
    </submittedName>
</protein>
<sequence length="362" mass="40034">MQSSMGSKGSQGKLEVIKAVSERIPMNSLGLPEGFYRPDMLPNSLNGANGSDGGNYVGSNAHSVSELDSPNVHKPPLDAGTAGEPHQELVVVPERDGEDVSHTNVSYPVPGAPQGQKELDRRTLAAAFVPLSYDEGFPTLPDGSPFWEQLEFEPLNAFNAFRAYLAQGRTGARQLFSLDDFLSKQQAADEKAKESSDADDPLCDPNLYDPTTVHMDTINPNLAVVEVLTEFFHLYYWSLRARSYDLFRAVVARRTREERALSIESTHYIRAEALLNRLYMAMNDDEFFEQLTPKAMIDLYKELTRVMRISSGLPGSGPLEGQAPQQTSVELILREASQGFIADDGQGTEAEYSRHVRDTILS</sequence>
<reference evidence="2" key="1">
    <citation type="journal article" date="2015" name="Nature">
        <title>Complex archaea that bridge the gap between prokaryotes and eukaryotes.</title>
        <authorList>
            <person name="Spang A."/>
            <person name="Saw J.H."/>
            <person name="Jorgensen S.L."/>
            <person name="Zaremba-Niedzwiedzka K."/>
            <person name="Martijn J."/>
            <person name="Lind A.E."/>
            <person name="van Eijk R."/>
            <person name="Schleper C."/>
            <person name="Guy L."/>
            <person name="Ettema T.J."/>
        </authorList>
    </citation>
    <scope>NUCLEOTIDE SEQUENCE</scope>
</reference>
<gene>
    <name evidence="2" type="ORF">LCGC14_2602090</name>
</gene>
<evidence type="ECO:0000313" key="2">
    <source>
        <dbReference type="EMBL" id="KKL05832.1"/>
    </source>
</evidence>
<feature type="region of interest" description="Disordered" evidence="1">
    <location>
        <begin position="46"/>
        <end position="83"/>
    </location>
</feature>